<evidence type="ECO:0000313" key="4">
    <source>
        <dbReference type="Proteomes" id="UP000271003"/>
    </source>
</evidence>
<keyword evidence="1" id="KW-0732">Signal</keyword>
<name>A0A2Z6I8F6_9BURK</name>
<feature type="signal peptide" evidence="1">
    <location>
        <begin position="1"/>
        <end position="24"/>
    </location>
</feature>
<accession>A0A2Z6I8F6</accession>
<dbReference type="AlphaFoldDB" id="A0A2Z6I8F6"/>
<feature type="domain" description="PepSY" evidence="2">
    <location>
        <begin position="41"/>
        <end position="97"/>
    </location>
</feature>
<feature type="chain" id="PRO_5016432725" description="PepSY domain-containing protein" evidence="1">
    <location>
        <begin position="25"/>
        <end position="149"/>
    </location>
</feature>
<sequence length="149" mass="15279">MSKKSVFAALLAACTLGAAGLSYAATNAAPAPVAAPAAPAVSMSAAVAEAEKAYNAKSFRSTLRTSNEYGLVWDVRMQRDDGAYVRAFVDANSGKTVAFEESTIRNGGFGHHMGEGRMHNGGHGGMGMKSGCSMMGSGMGSGMNMGNHH</sequence>
<evidence type="ECO:0000256" key="1">
    <source>
        <dbReference type="SAM" id="SignalP"/>
    </source>
</evidence>
<proteinExistence type="predicted"/>
<organism evidence="3 4">
    <name type="scientific">Sutterella megalosphaeroides</name>
    <dbReference type="NCBI Taxonomy" id="2494234"/>
    <lineage>
        <taxon>Bacteria</taxon>
        <taxon>Pseudomonadati</taxon>
        <taxon>Pseudomonadota</taxon>
        <taxon>Betaproteobacteria</taxon>
        <taxon>Burkholderiales</taxon>
        <taxon>Sutterellaceae</taxon>
        <taxon>Sutterella</taxon>
    </lineage>
</organism>
<dbReference type="InterPro" id="IPR025711">
    <property type="entry name" value="PepSY"/>
</dbReference>
<dbReference type="Pfam" id="PF03413">
    <property type="entry name" value="PepSY"/>
    <property type="match status" value="1"/>
</dbReference>
<dbReference type="EMBL" id="AP018786">
    <property type="protein sequence ID" value="BBF22741.1"/>
    <property type="molecule type" value="Genomic_DNA"/>
</dbReference>
<reference evidence="3 4" key="1">
    <citation type="journal article" date="2018" name="Int. J. Syst. Evol. Microbiol.">
        <title>Mesosutterella multiformis gen. nov., sp. nov., a member of the family Sutterellaceae and Sutterella megalosphaeroides sp. nov., isolated from human faeces.</title>
        <authorList>
            <person name="Sakamoto M."/>
            <person name="Ikeyama N."/>
            <person name="Kunihiro T."/>
            <person name="Iino T."/>
            <person name="Yuki M."/>
            <person name="Ohkuma M."/>
        </authorList>
    </citation>
    <scope>NUCLEOTIDE SEQUENCE [LARGE SCALE GENOMIC DNA]</scope>
    <source>
        <strain evidence="3 4">6FBBBH3</strain>
    </source>
</reference>
<dbReference type="Proteomes" id="UP000271003">
    <property type="component" value="Chromosome"/>
</dbReference>
<dbReference type="RefSeq" id="WP_120176419.1">
    <property type="nucleotide sequence ID" value="NZ_AP018786.1"/>
</dbReference>
<evidence type="ECO:0000259" key="2">
    <source>
        <dbReference type="Pfam" id="PF03413"/>
    </source>
</evidence>
<dbReference type="KEGG" id="sutt:SUTMEG_06320"/>
<evidence type="ECO:0000313" key="3">
    <source>
        <dbReference type="EMBL" id="BBF22741.1"/>
    </source>
</evidence>
<protein>
    <recommendedName>
        <fullName evidence="2">PepSY domain-containing protein</fullName>
    </recommendedName>
</protein>
<keyword evidence="4" id="KW-1185">Reference proteome</keyword>
<gene>
    <name evidence="3" type="ORF">SUTMEG_06320</name>
</gene>